<dbReference type="HOGENOM" id="CLU_035340_1_0_1"/>
<name>S7QKB4_GLOTA</name>
<evidence type="ECO:0000313" key="3">
    <source>
        <dbReference type="Proteomes" id="UP000030669"/>
    </source>
</evidence>
<protein>
    <submittedName>
        <fullName evidence="2">Uncharacterized protein</fullName>
    </submittedName>
</protein>
<dbReference type="OrthoDB" id="2387165at2759"/>
<keyword evidence="3" id="KW-1185">Reference proteome</keyword>
<dbReference type="eggNOG" id="ENOG502SMZN">
    <property type="taxonomic scope" value="Eukaryota"/>
</dbReference>
<organism evidence="2 3">
    <name type="scientific">Gloeophyllum trabeum (strain ATCC 11539 / FP-39264 / Madison 617)</name>
    <name type="common">Brown rot fungus</name>
    <dbReference type="NCBI Taxonomy" id="670483"/>
    <lineage>
        <taxon>Eukaryota</taxon>
        <taxon>Fungi</taxon>
        <taxon>Dikarya</taxon>
        <taxon>Basidiomycota</taxon>
        <taxon>Agaricomycotina</taxon>
        <taxon>Agaricomycetes</taxon>
        <taxon>Gloeophyllales</taxon>
        <taxon>Gloeophyllaceae</taxon>
        <taxon>Gloeophyllum</taxon>
    </lineage>
</organism>
<sequence length="395" mass="43418">MVQPNVTTSTTTPSSGPTQKQKTEEKLREYGVPTVRLEQDRLTDTMAAGLAMSLLGHVLFLKGQVPFPVMQMLKMPASQADSRASKKRQELLSSLDILSCHLQTTFTALSHAIASRMDSADPAATPGSVPSPPTQGSNFQQVYMMMILGPSVNAAKARVVLVVDGLEVKLLGERYDKPLTHATTGDISEQPTDNQSESDDSEEEHDDSDLEDSEEEEFNDESVSDEDALESDYETASESEETGSAPAPPLSRSPSPEQEQLRAAERLLSRTLANACAEDDGMQSELAPTQAHILLRAPRRFGHPSWTPRQMWTSSLEAILTDFLDESGINRKDPEVTGMGKQKVHKRGVKTEGVFVGCNSPTGRYHDAHPSQNQDEDDEMIWWSWNGKIAGFSDW</sequence>
<feature type="region of interest" description="Disordered" evidence="1">
    <location>
        <begin position="1"/>
        <end position="28"/>
    </location>
</feature>
<evidence type="ECO:0000313" key="2">
    <source>
        <dbReference type="EMBL" id="EPQ59827.1"/>
    </source>
</evidence>
<dbReference type="STRING" id="670483.S7QKB4"/>
<dbReference type="EMBL" id="KB469297">
    <property type="protein sequence ID" value="EPQ59827.1"/>
    <property type="molecule type" value="Genomic_DNA"/>
</dbReference>
<dbReference type="Proteomes" id="UP000030669">
    <property type="component" value="Unassembled WGS sequence"/>
</dbReference>
<feature type="compositionally biased region" description="Acidic residues" evidence="1">
    <location>
        <begin position="196"/>
        <end position="241"/>
    </location>
</feature>
<proteinExistence type="predicted"/>
<feature type="region of interest" description="Disordered" evidence="1">
    <location>
        <begin position="180"/>
        <end position="261"/>
    </location>
</feature>
<evidence type="ECO:0000256" key="1">
    <source>
        <dbReference type="SAM" id="MobiDB-lite"/>
    </source>
</evidence>
<dbReference type="KEGG" id="gtr:GLOTRDRAFT_71521"/>
<dbReference type="GeneID" id="19308191"/>
<dbReference type="AlphaFoldDB" id="S7QKB4"/>
<gene>
    <name evidence="2" type="ORF">GLOTRDRAFT_71521</name>
</gene>
<feature type="compositionally biased region" description="Low complexity" evidence="1">
    <location>
        <begin position="7"/>
        <end position="18"/>
    </location>
</feature>
<dbReference type="RefSeq" id="XP_007862711.1">
    <property type="nucleotide sequence ID" value="XM_007864520.1"/>
</dbReference>
<dbReference type="Gene3D" id="3.30.900.20">
    <property type="match status" value="1"/>
</dbReference>
<dbReference type="InterPro" id="IPR053729">
    <property type="entry name" value="MAD2L1BP_domain_sf"/>
</dbReference>
<reference evidence="2 3" key="1">
    <citation type="journal article" date="2012" name="Science">
        <title>The Paleozoic origin of enzymatic lignin decomposition reconstructed from 31 fungal genomes.</title>
        <authorList>
            <person name="Floudas D."/>
            <person name="Binder M."/>
            <person name="Riley R."/>
            <person name="Barry K."/>
            <person name="Blanchette R.A."/>
            <person name="Henrissat B."/>
            <person name="Martinez A.T."/>
            <person name="Otillar R."/>
            <person name="Spatafora J.W."/>
            <person name="Yadav J.S."/>
            <person name="Aerts A."/>
            <person name="Benoit I."/>
            <person name="Boyd A."/>
            <person name="Carlson A."/>
            <person name="Copeland A."/>
            <person name="Coutinho P.M."/>
            <person name="de Vries R.P."/>
            <person name="Ferreira P."/>
            <person name="Findley K."/>
            <person name="Foster B."/>
            <person name="Gaskell J."/>
            <person name="Glotzer D."/>
            <person name="Gorecki P."/>
            <person name="Heitman J."/>
            <person name="Hesse C."/>
            <person name="Hori C."/>
            <person name="Igarashi K."/>
            <person name="Jurgens J.A."/>
            <person name="Kallen N."/>
            <person name="Kersten P."/>
            <person name="Kohler A."/>
            <person name="Kuees U."/>
            <person name="Kumar T.K.A."/>
            <person name="Kuo A."/>
            <person name="LaButti K."/>
            <person name="Larrondo L.F."/>
            <person name="Lindquist E."/>
            <person name="Ling A."/>
            <person name="Lombard V."/>
            <person name="Lucas S."/>
            <person name="Lundell T."/>
            <person name="Martin R."/>
            <person name="McLaughlin D.J."/>
            <person name="Morgenstern I."/>
            <person name="Morin E."/>
            <person name="Murat C."/>
            <person name="Nagy L.G."/>
            <person name="Nolan M."/>
            <person name="Ohm R.A."/>
            <person name="Patyshakuliyeva A."/>
            <person name="Rokas A."/>
            <person name="Ruiz-Duenas F.J."/>
            <person name="Sabat G."/>
            <person name="Salamov A."/>
            <person name="Samejima M."/>
            <person name="Schmutz J."/>
            <person name="Slot J.C."/>
            <person name="St John F."/>
            <person name="Stenlid J."/>
            <person name="Sun H."/>
            <person name="Sun S."/>
            <person name="Syed K."/>
            <person name="Tsang A."/>
            <person name="Wiebenga A."/>
            <person name="Young D."/>
            <person name="Pisabarro A."/>
            <person name="Eastwood D.C."/>
            <person name="Martin F."/>
            <person name="Cullen D."/>
            <person name="Grigoriev I.V."/>
            <person name="Hibbett D.S."/>
        </authorList>
    </citation>
    <scope>NUCLEOTIDE SEQUENCE [LARGE SCALE GENOMIC DNA]</scope>
    <source>
        <strain evidence="2 3">ATCC 11539</strain>
    </source>
</reference>
<dbReference type="OMA" id="MIWWSWD"/>
<feature type="compositionally biased region" description="Polar residues" evidence="1">
    <location>
        <begin position="181"/>
        <end position="195"/>
    </location>
</feature>
<accession>S7QKB4</accession>